<proteinExistence type="predicted"/>
<dbReference type="Proteomes" id="UP000000768">
    <property type="component" value="Chromosome 3"/>
</dbReference>
<gene>
    <name evidence="1" type="ORF">SORBI_3003G432200</name>
</gene>
<dbReference type="PANTHER" id="PTHR37387:SF1">
    <property type="entry name" value="PROTEIN SAMBA"/>
    <property type="match status" value="1"/>
</dbReference>
<name>A0A1B6Q8B2_SORBI</name>
<evidence type="ECO:0000313" key="2">
    <source>
        <dbReference type="Proteomes" id="UP000000768"/>
    </source>
</evidence>
<dbReference type="PANTHER" id="PTHR37387">
    <property type="entry name" value="PROTEIN SAMBA"/>
    <property type="match status" value="1"/>
</dbReference>
<reference evidence="2" key="2">
    <citation type="journal article" date="2018" name="Plant J.">
        <title>The Sorghum bicolor reference genome: improved assembly, gene annotations, a transcriptome atlas, and signatures of genome organization.</title>
        <authorList>
            <person name="McCormick R.F."/>
            <person name="Truong S.K."/>
            <person name="Sreedasyam A."/>
            <person name="Jenkins J."/>
            <person name="Shu S."/>
            <person name="Sims D."/>
            <person name="Kennedy M."/>
            <person name="Amirebrahimi M."/>
            <person name="Weers B.D."/>
            <person name="McKinley B."/>
            <person name="Mattison A."/>
            <person name="Morishige D.T."/>
            <person name="Grimwood J."/>
            <person name="Schmutz J."/>
            <person name="Mullet J.E."/>
        </authorList>
    </citation>
    <scope>NUCLEOTIDE SEQUENCE [LARGE SCALE GENOMIC DNA]</scope>
    <source>
        <strain evidence="2">cv. BTx623</strain>
    </source>
</reference>
<accession>A0A1B6Q8B2</accession>
<dbReference type="GO" id="GO:0010997">
    <property type="term" value="F:anaphase-promoting complex binding"/>
    <property type="evidence" value="ECO:0007669"/>
    <property type="project" value="InterPro"/>
</dbReference>
<sequence>MAELKSDLMEALQREVRSLDDDSWLFVVPWSCINLVSWPGEKRTQEQQGILSQIS</sequence>
<dbReference type="AlphaFoldDB" id="A0A1B6Q8B2"/>
<dbReference type="InParanoid" id="A0A1B6Q8B2"/>
<evidence type="ECO:0000313" key="1">
    <source>
        <dbReference type="EMBL" id="KXG34154.1"/>
    </source>
</evidence>
<keyword evidence="2" id="KW-1185">Reference proteome</keyword>
<reference evidence="1 2" key="1">
    <citation type="journal article" date="2009" name="Nature">
        <title>The Sorghum bicolor genome and the diversification of grasses.</title>
        <authorList>
            <person name="Paterson A.H."/>
            <person name="Bowers J.E."/>
            <person name="Bruggmann R."/>
            <person name="Dubchak I."/>
            <person name="Grimwood J."/>
            <person name="Gundlach H."/>
            <person name="Haberer G."/>
            <person name="Hellsten U."/>
            <person name="Mitros T."/>
            <person name="Poliakov A."/>
            <person name="Schmutz J."/>
            <person name="Spannagl M."/>
            <person name="Tang H."/>
            <person name="Wang X."/>
            <person name="Wicker T."/>
            <person name="Bharti A.K."/>
            <person name="Chapman J."/>
            <person name="Feltus F.A."/>
            <person name="Gowik U."/>
            <person name="Grigoriev I.V."/>
            <person name="Lyons E."/>
            <person name="Maher C.A."/>
            <person name="Martis M."/>
            <person name="Narechania A."/>
            <person name="Otillar R.P."/>
            <person name="Penning B.W."/>
            <person name="Salamov A.A."/>
            <person name="Wang Y."/>
            <person name="Zhang L."/>
            <person name="Carpita N.C."/>
            <person name="Freeling M."/>
            <person name="Gingle A.R."/>
            <person name="Hash C.T."/>
            <person name="Keller B."/>
            <person name="Klein P."/>
            <person name="Kresovich S."/>
            <person name="McCann M.C."/>
            <person name="Ming R."/>
            <person name="Peterson D.G."/>
            <person name="Mehboob-ur-Rahman"/>
            <person name="Ware D."/>
            <person name="Westhoff P."/>
            <person name="Mayer K.F."/>
            <person name="Messing J."/>
            <person name="Rokhsar D.S."/>
        </authorList>
    </citation>
    <scope>NUCLEOTIDE SEQUENCE [LARGE SCALE GENOMIC DNA]</scope>
    <source>
        <strain evidence="2">cv. BTx623</strain>
    </source>
</reference>
<dbReference type="GO" id="GO:0046621">
    <property type="term" value="P:negative regulation of organ growth"/>
    <property type="evidence" value="ECO:0007669"/>
    <property type="project" value="InterPro"/>
</dbReference>
<dbReference type="EMBL" id="CM000762">
    <property type="protein sequence ID" value="KXG34154.1"/>
    <property type="molecule type" value="Genomic_DNA"/>
</dbReference>
<dbReference type="InterPro" id="IPR037547">
    <property type="entry name" value="SAMBA"/>
</dbReference>
<dbReference type="Gramene" id="KXG34154">
    <property type="protein sequence ID" value="KXG34154"/>
    <property type="gene ID" value="SORBI_3003G432200"/>
</dbReference>
<protein>
    <submittedName>
        <fullName evidence="1">Uncharacterized protein</fullName>
    </submittedName>
</protein>
<organism evidence="1 2">
    <name type="scientific">Sorghum bicolor</name>
    <name type="common">Sorghum</name>
    <name type="synonym">Sorghum vulgare</name>
    <dbReference type="NCBI Taxonomy" id="4558"/>
    <lineage>
        <taxon>Eukaryota</taxon>
        <taxon>Viridiplantae</taxon>
        <taxon>Streptophyta</taxon>
        <taxon>Embryophyta</taxon>
        <taxon>Tracheophyta</taxon>
        <taxon>Spermatophyta</taxon>
        <taxon>Magnoliopsida</taxon>
        <taxon>Liliopsida</taxon>
        <taxon>Poales</taxon>
        <taxon>Poaceae</taxon>
        <taxon>PACMAD clade</taxon>
        <taxon>Panicoideae</taxon>
        <taxon>Andropogonodae</taxon>
        <taxon>Andropogoneae</taxon>
        <taxon>Sorghinae</taxon>
        <taxon>Sorghum</taxon>
    </lineage>
</organism>